<reference evidence="1" key="1">
    <citation type="submission" date="2014-09" db="EMBL/GenBank/DDBJ databases">
        <authorList>
            <person name="Magalhaes I.L.F."/>
            <person name="Oliveira U."/>
            <person name="Santos F.R."/>
            <person name="Vidigal T.H.D.A."/>
            <person name="Brescovit A.D."/>
            <person name="Santos A.J."/>
        </authorList>
    </citation>
    <scope>NUCLEOTIDE SEQUENCE</scope>
    <source>
        <tissue evidence="1">Shoot tissue taken approximately 20 cm above the soil surface</tissue>
    </source>
</reference>
<dbReference type="AlphaFoldDB" id="A0A0A9U9Z8"/>
<organism evidence="1">
    <name type="scientific">Arundo donax</name>
    <name type="common">Giant reed</name>
    <name type="synonym">Donax arundinaceus</name>
    <dbReference type="NCBI Taxonomy" id="35708"/>
    <lineage>
        <taxon>Eukaryota</taxon>
        <taxon>Viridiplantae</taxon>
        <taxon>Streptophyta</taxon>
        <taxon>Embryophyta</taxon>
        <taxon>Tracheophyta</taxon>
        <taxon>Spermatophyta</taxon>
        <taxon>Magnoliopsida</taxon>
        <taxon>Liliopsida</taxon>
        <taxon>Poales</taxon>
        <taxon>Poaceae</taxon>
        <taxon>PACMAD clade</taxon>
        <taxon>Arundinoideae</taxon>
        <taxon>Arundineae</taxon>
        <taxon>Arundo</taxon>
    </lineage>
</organism>
<sequence length="29" mass="3130">MVQPRQGLLPTLRHDVDGRRAEGGGGARE</sequence>
<evidence type="ECO:0000313" key="1">
    <source>
        <dbReference type="EMBL" id="JAD16754.1"/>
    </source>
</evidence>
<name>A0A0A9U9Z8_ARUDO</name>
<dbReference type="EMBL" id="GBRH01281141">
    <property type="protein sequence ID" value="JAD16754.1"/>
    <property type="molecule type" value="Transcribed_RNA"/>
</dbReference>
<proteinExistence type="predicted"/>
<accession>A0A0A9U9Z8</accession>
<protein>
    <submittedName>
        <fullName evidence="1">Uncharacterized protein</fullName>
    </submittedName>
</protein>
<reference evidence="1" key="2">
    <citation type="journal article" date="2015" name="Data Brief">
        <title>Shoot transcriptome of the giant reed, Arundo donax.</title>
        <authorList>
            <person name="Barrero R.A."/>
            <person name="Guerrero F.D."/>
            <person name="Moolhuijzen P."/>
            <person name="Goolsby J.A."/>
            <person name="Tidwell J."/>
            <person name="Bellgard S.E."/>
            <person name="Bellgard M.I."/>
        </authorList>
    </citation>
    <scope>NUCLEOTIDE SEQUENCE</scope>
    <source>
        <tissue evidence="1">Shoot tissue taken approximately 20 cm above the soil surface</tissue>
    </source>
</reference>